<evidence type="ECO:0000259" key="6">
    <source>
        <dbReference type="PROSITE" id="PS50850"/>
    </source>
</evidence>
<feature type="domain" description="Major facilitator superfamily (MFS) profile" evidence="6">
    <location>
        <begin position="25"/>
        <end position="438"/>
    </location>
</feature>
<evidence type="ECO:0000256" key="1">
    <source>
        <dbReference type="ARBA" id="ARBA00004141"/>
    </source>
</evidence>
<keyword evidence="4 5" id="KW-0472">Membrane</keyword>
<dbReference type="SUPFAM" id="SSF103473">
    <property type="entry name" value="MFS general substrate transporter"/>
    <property type="match status" value="1"/>
</dbReference>
<dbReference type="InterPro" id="IPR020846">
    <property type="entry name" value="MFS_dom"/>
</dbReference>
<evidence type="ECO:0000313" key="7">
    <source>
        <dbReference type="EMBL" id="MFD2754144.1"/>
    </source>
</evidence>
<feature type="transmembrane region" description="Helical" evidence="5">
    <location>
        <begin position="59"/>
        <end position="79"/>
    </location>
</feature>
<dbReference type="InterPro" id="IPR036259">
    <property type="entry name" value="MFS_trans_sf"/>
</dbReference>
<feature type="transmembrane region" description="Helical" evidence="5">
    <location>
        <begin position="259"/>
        <end position="281"/>
    </location>
</feature>
<evidence type="ECO:0000256" key="2">
    <source>
        <dbReference type="ARBA" id="ARBA00022692"/>
    </source>
</evidence>
<accession>A0ABW5UNH2</accession>
<dbReference type="PANTHER" id="PTHR23508:SF10">
    <property type="entry name" value="CARBOXYLIC ACID TRANSPORTER PROTEIN HOMOLOG"/>
    <property type="match status" value="1"/>
</dbReference>
<dbReference type="Gene3D" id="1.20.1250.20">
    <property type="entry name" value="MFS general substrate transporter like domains"/>
    <property type="match status" value="2"/>
</dbReference>
<gene>
    <name evidence="7" type="ORF">ACFSW6_08595</name>
</gene>
<feature type="transmembrane region" description="Helical" evidence="5">
    <location>
        <begin position="23"/>
        <end position="47"/>
    </location>
</feature>
<evidence type="ECO:0000256" key="3">
    <source>
        <dbReference type="ARBA" id="ARBA00022989"/>
    </source>
</evidence>
<feature type="transmembrane region" description="Helical" evidence="5">
    <location>
        <begin position="383"/>
        <end position="406"/>
    </location>
</feature>
<proteinExistence type="predicted"/>
<keyword evidence="8" id="KW-1185">Reference proteome</keyword>
<feature type="transmembrane region" description="Helical" evidence="5">
    <location>
        <begin position="179"/>
        <end position="199"/>
    </location>
</feature>
<feature type="transmembrane region" description="Helical" evidence="5">
    <location>
        <begin position="348"/>
        <end position="371"/>
    </location>
</feature>
<comment type="subcellular location">
    <subcellularLocation>
        <location evidence="1">Membrane</location>
        <topology evidence="1">Multi-pass membrane protein</topology>
    </subcellularLocation>
</comment>
<dbReference type="PROSITE" id="PS50850">
    <property type="entry name" value="MFS"/>
    <property type="match status" value="1"/>
</dbReference>
<feature type="transmembrane region" description="Helical" evidence="5">
    <location>
        <begin position="293"/>
        <end position="311"/>
    </location>
</feature>
<reference evidence="8" key="1">
    <citation type="journal article" date="2019" name="Int. J. Syst. Evol. Microbiol.">
        <title>The Global Catalogue of Microorganisms (GCM) 10K type strain sequencing project: providing services to taxonomists for standard genome sequencing and annotation.</title>
        <authorList>
            <consortium name="The Broad Institute Genomics Platform"/>
            <consortium name="The Broad Institute Genome Sequencing Center for Infectious Disease"/>
            <person name="Wu L."/>
            <person name="Ma J."/>
        </authorList>
    </citation>
    <scope>NUCLEOTIDE SEQUENCE [LARGE SCALE GENOMIC DNA]</scope>
    <source>
        <strain evidence="8">TISTR 1906</strain>
    </source>
</reference>
<sequence length="438" mass="46060">MTAANVIDVQQFINRHRFSRTQIVTLLLCFLIVAVDGFDTASIGFIAPAIGRQWALDPAHMAPVFGAGMFGLMIGALCFGPVADRIGRKTTLMVCVGFFGLASLASAWSPDLQTLLVLRFLTGLGLGGAMPNAITLSSEYAPDRHRSVLVTTMFCGFTLGSALGGILAAYIVAHWGWHGVLLVGGIVPLAMVPLLGWLLPESVRYMVARGHGAAKIGRILRRIAPAADLSGATYTVADKAPPGSPVRQLFDPRLRRGTVILWAMFFMCMLIIYLLSSWLPTLIKNTGRSLQDASLVTAMFQVGGTVGAIALGRFMDRFNPARVLSLAYIVGAVFIALIGHAAGSSTPLLVLAVFVAGFCASGGQVGGNALAAGFYPTANRATGVAWALGMGRIGSILGSMAGGWMLTAGLSLATVFEIVAVPAVVASVCVLFMQKRKD</sequence>
<comment type="caution">
    <text evidence="7">The sequence shown here is derived from an EMBL/GenBank/DDBJ whole genome shotgun (WGS) entry which is preliminary data.</text>
</comment>
<dbReference type="CDD" id="cd17365">
    <property type="entry name" value="MFS_PcaK_like"/>
    <property type="match status" value="1"/>
</dbReference>
<evidence type="ECO:0000256" key="5">
    <source>
        <dbReference type="SAM" id="Phobius"/>
    </source>
</evidence>
<name>A0ABW5UNH2_9BURK</name>
<dbReference type="InterPro" id="IPR005829">
    <property type="entry name" value="Sugar_transporter_CS"/>
</dbReference>
<feature type="transmembrane region" description="Helical" evidence="5">
    <location>
        <begin position="91"/>
        <end position="110"/>
    </location>
</feature>
<feature type="transmembrane region" description="Helical" evidence="5">
    <location>
        <begin position="148"/>
        <end position="173"/>
    </location>
</feature>
<organism evidence="7 8">
    <name type="scientific">Comamonas terrae</name>
    <dbReference type="NCBI Taxonomy" id="673548"/>
    <lineage>
        <taxon>Bacteria</taxon>
        <taxon>Pseudomonadati</taxon>
        <taxon>Pseudomonadota</taxon>
        <taxon>Betaproteobacteria</taxon>
        <taxon>Burkholderiales</taxon>
        <taxon>Comamonadaceae</taxon>
        <taxon>Comamonas</taxon>
    </lineage>
</organism>
<dbReference type="EMBL" id="JBHUMV010000003">
    <property type="protein sequence ID" value="MFD2754144.1"/>
    <property type="molecule type" value="Genomic_DNA"/>
</dbReference>
<dbReference type="RefSeq" id="WP_066469858.1">
    <property type="nucleotide sequence ID" value="NZ_BCNT01000001.1"/>
</dbReference>
<dbReference type="Pfam" id="PF07690">
    <property type="entry name" value="MFS_1"/>
    <property type="match status" value="1"/>
</dbReference>
<dbReference type="PROSITE" id="PS00217">
    <property type="entry name" value="SUGAR_TRANSPORT_2"/>
    <property type="match status" value="1"/>
</dbReference>
<keyword evidence="2 5" id="KW-0812">Transmembrane</keyword>
<evidence type="ECO:0000313" key="8">
    <source>
        <dbReference type="Proteomes" id="UP001597463"/>
    </source>
</evidence>
<keyword evidence="3 5" id="KW-1133">Transmembrane helix</keyword>
<dbReference type="PANTHER" id="PTHR23508">
    <property type="entry name" value="CARBOXYLIC ACID TRANSPORTER PROTEIN HOMOLOG"/>
    <property type="match status" value="1"/>
</dbReference>
<dbReference type="Proteomes" id="UP001597463">
    <property type="component" value="Unassembled WGS sequence"/>
</dbReference>
<feature type="transmembrane region" description="Helical" evidence="5">
    <location>
        <begin position="412"/>
        <end position="433"/>
    </location>
</feature>
<feature type="transmembrane region" description="Helical" evidence="5">
    <location>
        <begin position="323"/>
        <end position="342"/>
    </location>
</feature>
<feature type="transmembrane region" description="Helical" evidence="5">
    <location>
        <begin position="116"/>
        <end position="136"/>
    </location>
</feature>
<protein>
    <submittedName>
        <fullName evidence="7">MFS transporter</fullName>
    </submittedName>
</protein>
<evidence type="ECO:0000256" key="4">
    <source>
        <dbReference type="ARBA" id="ARBA00023136"/>
    </source>
</evidence>
<dbReference type="InterPro" id="IPR011701">
    <property type="entry name" value="MFS"/>
</dbReference>